<accession>A0A1R3T5I9</accession>
<dbReference type="InterPro" id="IPR015422">
    <property type="entry name" value="PyrdxlP-dep_Trfase_small"/>
</dbReference>
<evidence type="ECO:0000313" key="4">
    <source>
        <dbReference type="EMBL" id="SCD19235.1"/>
    </source>
</evidence>
<evidence type="ECO:0000256" key="3">
    <source>
        <dbReference type="SAM" id="SignalP"/>
    </source>
</evidence>
<evidence type="ECO:0000256" key="2">
    <source>
        <dbReference type="RuleBase" id="RU004508"/>
    </source>
</evidence>
<keyword evidence="5" id="KW-1185">Reference proteome</keyword>
<comment type="similarity">
    <text evidence="1 2">Belongs to the DegT/DnrJ/EryC1 family.</text>
</comment>
<dbReference type="GO" id="GO:0000271">
    <property type="term" value="P:polysaccharide biosynthetic process"/>
    <property type="evidence" value="ECO:0007669"/>
    <property type="project" value="TreeGrafter"/>
</dbReference>
<dbReference type="Gene3D" id="3.40.640.10">
    <property type="entry name" value="Type I PLP-dependent aspartate aminotransferase-like (Major domain)"/>
    <property type="match status" value="1"/>
</dbReference>
<proteinExistence type="inferred from homology"/>
<gene>
    <name evidence="4" type="ORF">PSM36_0402</name>
</gene>
<feature type="signal peptide" evidence="3">
    <location>
        <begin position="1"/>
        <end position="29"/>
    </location>
</feature>
<dbReference type="InterPro" id="IPR000653">
    <property type="entry name" value="DegT/StrS_aminotransferase"/>
</dbReference>
<dbReference type="AlphaFoldDB" id="A0A1R3T5I9"/>
<protein>
    <submittedName>
        <fullName evidence="4">DegT/DnrJ/EryC1/StrS aminotransferase family</fullName>
        <ecNumber evidence="4">2.6.1.50</ecNumber>
    </submittedName>
</protein>
<name>A0A1R3T5I9_9BACT</name>
<dbReference type="NCBIfam" id="TIGR01409">
    <property type="entry name" value="TAT_signal_seq"/>
    <property type="match status" value="1"/>
</dbReference>
<keyword evidence="4" id="KW-0808">Transferase</keyword>
<dbReference type="InterPro" id="IPR015424">
    <property type="entry name" value="PyrdxlP-dep_Trfase"/>
</dbReference>
<dbReference type="GO" id="GO:0047310">
    <property type="term" value="F:glutamine-scyllo-inositol transaminase activity"/>
    <property type="evidence" value="ECO:0007669"/>
    <property type="project" value="UniProtKB-EC"/>
</dbReference>
<dbReference type="Gene3D" id="3.90.1150.10">
    <property type="entry name" value="Aspartate Aminotransferase, domain 1"/>
    <property type="match status" value="1"/>
</dbReference>
<dbReference type="Proteomes" id="UP000187464">
    <property type="component" value="Chromosome I"/>
</dbReference>
<keyword evidence="4" id="KW-0032">Aminotransferase</keyword>
<dbReference type="InterPro" id="IPR019546">
    <property type="entry name" value="TAT_signal_bac_arc"/>
</dbReference>
<dbReference type="PANTHER" id="PTHR30244">
    <property type="entry name" value="TRANSAMINASE"/>
    <property type="match status" value="1"/>
</dbReference>
<feature type="chain" id="PRO_5012910033" evidence="3">
    <location>
        <begin position="30"/>
        <end position="447"/>
    </location>
</feature>
<dbReference type="PANTHER" id="PTHR30244:SF34">
    <property type="entry name" value="DTDP-4-AMINO-4,6-DIDEOXYGALACTOSE TRANSAMINASE"/>
    <property type="match status" value="1"/>
</dbReference>
<dbReference type="EC" id="2.6.1.50" evidence="4"/>
<dbReference type="STRING" id="1642647.PSM36_0402"/>
<evidence type="ECO:0000313" key="5">
    <source>
        <dbReference type="Proteomes" id="UP000187464"/>
    </source>
</evidence>
<reference evidence="5" key="1">
    <citation type="submission" date="2016-08" db="EMBL/GenBank/DDBJ databases">
        <authorList>
            <person name="Wibberg D."/>
        </authorList>
    </citation>
    <scope>NUCLEOTIDE SEQUENCE [LARGE SCALE GENOMIC DNA]</scope>
</reference>
<sequence>MKTINRRKFLQTSAIAGAGLTLMPNLTFARNSSSNNKPVLLGGKKNTFGFSRWPVYDQTEEKALLDVLHSNKWGRLDGSVTAAFEEAYAKQIGVHHTLAVSSGTSALYTMLGILDVGPGDEVILPVYTFVASYNVVVLNYALPILIDTDPETFQIDADKIEPAITNQTKLIMPVHIGGSPADMDRILDIGRNHNLPIIEDACQAHLAEWKGKKVGSLGLGGAFSFQSTKNLNCAEGGAITSNDEGFIRKCYGFHNQGQGGTSTSYTTGEGTRGTNLRLTEFQANLLLAQMTRLAQQVKRRSENATYLTNLLNEIPGIIPAKLYKGTTNSAYHLYMFRYDKTKFQNLSRKRFIEALSAEGIPCSSGYGQMNSSAYVQGLAGNKHYLKIYGKKGMQEWLERIQCPQNDTLTGEESVWFTQTTLLGGRSDMEKIAEAVRRVQKYAKELKK</sequence>
<dbReference type="SUPFAM" id="SSF53383">
    <property type="entry name" value="PLP-dependent transferases"/>
    <property type="match status" value="1"/>
</dbReference>
<dbReference type="InterPro" id="IPR015421">
    <property type="entry name" value="PyrdxlP-dep_Trfase_major"/>
</dbReference>
<dbReference type="Pfam" id="PF01041">
    <property type="entry name" value="DegT_DnrJ_EryC1"/>
    <property type="match status" value="1"/>
</dbReference>
<keyword evidence="2" id="KW-0663">Pyridoxal phosphate</keyword>
<dbReference type="RefSeq" id="WP_076928560.1">
    <property type="nucleotide sequence ID" value="NZ_LT605205.1"/>
</dbReference>
<evidence type="ECO:0000256" key="1">
    <source>
        <dbReference type="ARBA" id="ARBA00037999"/>
    </source>
</evidence>
<dbReference type="GO" id="GO:0030170">
    <property type="term" value="F:pyridoxal phosphate binding"/>
    <property type="evidence" value="ECO:0007669"/>
    <property type="project" value="TreeGrafter"/>
</dbReference>
<dbReference type="KEGG" id="psac:PSM36_0402"/>
<dbReference type="InterPro" id="IPR006311">
    <property type="entry name" value="TAT_signal"/>
</dbReference>
<organism evidence="4 5">
    <name type="scientific">Proteiniphilum saccharofermentans</name>
    <dbReference type="NCBI Taxonomy" id="1642647"/>
    <lineage>
        <taxon>Bacteria</taxon>
        <taxon>Pseudomonadati</taxon>
        <taxon>Bacteroidota</taxon>
        <taxon>Bacteroidia</taxon>
        <taxon>Bacteroidales</taxon>
        <taxon>Dysgonomonadaceae</taxon>
        <taxon>Proteiniphilum</taxon>
    </lineage>
</organism>
<dbReference type="PROSITE" id="PS51318">
    <property type="entry name" value="TAT"/>
    <property type="match status" value="1"/>
</dbReference>
<keyword evidence="3" id="KW-0732">Signal</keyword>
<dbReference type="CDD" id="cd00616">
    <property type="entry name" value="AHBA_syn"/>
    <property type="match status" value="1"/>
</dbReference>
<dbReference type="EMBL" id="LT605205">
    <property type="protein sequence ID" value="SCD19235.1"/>
    <property type="molecule type" value="Genomic_DNA"/>
</dbReference>